<dbReference type="Pfam" id="PF03613">
    <property type="entry name" value="EIID-AGA"/>
    <property type="match status" value="1"/>
</dbReference>
<keyword evidence="1" id="KW-1133">Transmembrane helix</keyword>
<accession>A0A1H8T5Z7</accession>
<feature type="transmembrane region" description="Helical" evidence="1">
    <location>
        <begin position="252"/>
        <end position="271"/>
    </location>
</feature>
<dbReference type="Proteomes" id="UP000198847">
    <property type="component" value="Unassembled WGS sequence"/>
</dbReference>
<name>A0A1H8T5Z7_9FIRM</name>
<keyword evidence="1" id="KW-0472">Membrane</keyword>
<dbReference type="PROSITE" id="PS51108">
    <property type="entry name" value="PTS_EIID"/>
    <property type="match status" value="1"/>
</dbReference>
<dbReference type="InterPro" id="IPR004704">
    <property type="entry name" value="PTS_IID_man"/>
</dbReference>
<evidence type="ECO:0000313" key="2">
    <source>
        <dbReference type="EMBL" id="SEO86397.1"/>
    </source>
</evidence>
<dbReference type="OrthoDB" id="9795582at2"/>
<dbReference type="PANTHER" id="PTHR32502">
    <property type="entry name" value="N-ACETYLGALACTOSAMINE PERMEASE II COMPONENT-RELATED"/>
    <property type="match status" value="1"/>
</dbReference>
<gene>
    <name evidence="2" type="ORF">SAMN04490178_10638</name>
</gene>
<sequence>MDNNQTKKLSKRDLFNVWITWFHYHTVCWSWERMQNVAFSLSMEKAIKKLASNSTEYKEGLIRHLKFFNSEPQSCTIVQGIITSLEEQKANGSDISEETIDSVKSGMMGPIAGIGDSMVAGLLNTILLSIGISMAQAGNVFGPIFFFISYVAIITGLSWWLFKKGYELGTGAISSLLASGGIKKFTEVLSVLGLTVIGGLTASFVSVSTKIAYNGQTIVSLQKLLDGIMPGILPLLTTFLIYYLLTKKQVSVVKIMGLIFIFGGALSVMGII</sequence>
<feature type="transmembrane region" description="Helical" evidence="1">
    <location>
        <begin position="227"/>
        <end position="245"/>
    </location>
</feature>
<feature type="transmembrane region" description="Helical" evidence="1">
    <location>
        <begin position="188"/>
        <end position="207"/>
    </location>
</feature>
<dbReference type="PANTHER" id="PTHR32502:SF23">
    <property type="entry name" value="TRANSPORT PROTEIN, PTS SYSTEM"/>
    <property type="match status" value="1"/>
</dbReference>
<organism evidence="2 3">
    <name type="scientific">Propionispora vibrioides</name>
    <dbReference type="NCBI Taxonomy" id="112903"/>
    <lineage>
        <taxon>Bacteria</taxon>
        <taxon>Bacillati</taxon>
        <taxon>Bacillota</taxon>
        <taxon>Negativicutes</taxon>
        <taxon>Selenomonadales</taxon>
        <taxon>Sporomusaceae</taxon>
        <taxon>Propionispora</taxon>
    </lineage>
</organism>
<dbReference type="RefSeq" id="WP_091745106.1">
    <property type="nucleotide sequence ID" value="NZ_FODY01000006.1"/>
</dbReference>
<reference evidence="2 3" key="1">
    <citation type="submission" date="2016-10" db="EMBL/GenBank/DDBJ databases">
        <authorList>
            <person name="de Groot N.N."/>
        </authorList>
    </citation>
    <scope>NUCLEOTIDE SEQUENCE [LARGE SCALE GENOMIC DNA]</scope>
    <source>
        <strain evidence="2 3">DSM 13305</strain>
    </source>
</reference>
<dbReference type="STRING" id="112903.SAMN04490178_10638"/>
<evidence type="ECO:0000313" key="3">
    <source>
        <dbReference type="Proteomes" id="UP000198847"/>
    </source>
</evidence>
<feature type="transmembrane region" description="Helical" evidence="1">
    <location>
        <begin position="111"/>
        <end position="134"/>
    </location>
</feature>
<dbReference type="AlphaFoldDB" id="A0A1H8T5Z7"/>
<dbReference type="GO" id="GO:0005886">
    <property type="term" value="C:plasma membrane"/>
    <property type="evidence" value="ECO:0007669"/>
    <property type="project" value="TreeGrafter"/>
</dbReference>
<proteinExistence type="predicted"/>
<feature type="transmembrane region" description="Helical" evidence="1">
    <location>
        <begin position="140"/>
        <end position="162"/>
    </location>
</feature>
<dbReference type="InterPro" id="IPR050303">
    <property type="entry name" value="GatZ_KbaZ_carbometab"/>
</dbReference>
<dbReference type="EMBL" id="FODY01000006">
    <property type="protein sequence ID" value="SEO86397.1"/>
    <property type="molecule type" value="Genomic_DNA"/>
</dbReference>
<protein>
    <submittedName>
        <fullName evidence="2">PTS system IID component, Man family</fullName>
    </submittedName>
</protein>
<keyword evidence="1" id="KW-0812">Transmembrane</keyword>
<keyword evidence="3" id="KW-1185">Reference proteome</keyword>
<dbReference type="GO" id="GO:0009401">
    <property type="term" value="P:phosphoenolpyruvate-dependent sugar phosphotransferase system"/>
    <property type="evidence" value="ECO:0007669"/>
    <property type="project" value="InterPro"/>
</dbReference>
<evidence type="ECO:0000256" key="1">
    <source>
        <dbReference type="SAM" id="Phobius"/>
    </source>
</evidence>